<dbReference type="InterPro" id="IPR003439">
    <property type="entry name" value="ABC_transporter-like_ATP-bd"/>
</dbReference>
<feature type="region of interest" description="Disordered" evidence="3">
    <location>
        <begin position="255"/>
        <end position="285"/>
    </location>
</feature>
<dbReference type="CDD" id="cd03214">
    <property type="entry name" value="ABC_Iron-Siderophores_B12_Hemin"/>
    <property type="match status" value="1"/>
</dbReference>
<dbReference type="PROSITE" id="PS50893">
    <property type="entry name" value="ABC_TRANSPORTER_2"/>
    <property type="match status" value="1"/>
</dbReference>
<dbReference type="PROSITE" id="PS00211">
    <property type="entry name" value="ABC_TRANSPORTER_1"/>
    <property type="match status" value="1"/>
</dbReference>
<keyword evidence="6" id="KW-1185">Reference proteome</keyword>
<dbReference type="Proteomes" id="UP001432222">
    <property type="component" value="Chromosome"/>
</dbReference>
<dbReference type="GO" id="GO:0005524">
    <property type="term" value="F:ATP binding"/>
    <property type="evidence" value="ECO:0007669"/>
    <property type="project" value="UniProtKB-KW"/>
</dbReference>
<keyword evidence="1" id="KW-0547">Nucleotide-binding</keyword>
<evidence type="ECO:0000256" key="2">
    <source>
        <dbReference type="ARBA" id="ARBA00022840"/>
    </source>
</evidence>
<dbReference type="PANTHER" id="PTHR42794">
    <property type="entry name" value="HEMIN IMPORT ATP-BINDING PROTEIN HMUV"/>
    <property type="match status" value="1"/>
</dbReference>
<dbReference type="SMART" id="SM00382">
    <property type="entry name" value="AAA"/>
    <property type="match status" value="1"/>
</dbReference>
<evidence type="ECO:0000259" key="4">
    <source>
        <dbReference type="PROSITE" id="PS50893"/>
    </source>
</evidence>
<keyword evidence="2 5" id="KW-0067">ATP-binding</keyword>
<feature type="compositionally biased region" description="Gly residues" evidence="3">
    <location>
        <begin position="275"/>
        <end position="285"/>
    </location>
</feature>
<evidence type="ECO:0000313" key="5">
    <source>
        <dbReference type="EMBL" id="WUQ83144.1"/>
    </source>
</evidence>
<gene>
    <name evidence="5" type="ORF">OHA16_09245</name>
</gene>
<dbReference type="InterPro" id="IPR003593">
    <property type="entry name" value="AAA+_ATPase"/>
</dbReference>
<dbReference type="PANTHER" id="PTHR42794:SF2">
    <property type="entry name" value="ABC TRANSPORTER ATP-BINDING PROTEIN"/>
    <property type="match status" value="1"/>
</dbReference>
<dbReference type="Gene3D" id="3.40.50.300">
    <property type="entry name" value="P-loop containing nucleotide triphosphate hydrolases"/>
    <property type="match status" value="1"/>
</dbReference>
<feature type="domain" description="ABC transporter" evidence="4">
    <location>
        <begin position="3"/>
        <end position="235"/>
    </location>
</feature>
<evidence type="ECO:0000313" key="6">
    <source>
        <dbReference type="Proteomes" id="UP001432222"/>
    </source>
</evidence>
<evidence type="ECO:0000256" key="1">
    <source>
        <dbReference type="ARBA" id="ARBA00022741"/>
    </source>
</evidence>
<dbReference type="Pfam" id="PF00005">
    <property type="entry name" value="ABC_tran"/>
    <property type="match status" value="1"/>
</dbReference>
<proteinExistence type="predicted"/>
<dbReference type="SUPFAM" id="SSF52540">
    <property type="entry name" value="P-loop containing nucleoside triphosphate hydrolases"/>
    <property type="match status" value="1"/>
</dbReference>
<accession>A0ABZ1TZC5</accession>
<sequence>MRIAVEDLSVSLAGRTVVAGVHLVAKEGEIAGLVGPNGSGKSSLLRTVYRHLRPSAGRVLLAGRELSELSPAQSARHIGALPQERGGDFELTVREVVAMGRTPYKRAFAKDDAEDHRLVAEALTRVGMAHAPDRGFAQLSGGERQRVLLARALAQQPDVLVLDEPTNHLDVRHQVELLALLREQRRTTLVALHDLNAAASVCDRLHVLHRGRLVASGEPREVLTAELLAEVFGVRAAVIEHPLTGDPLIAFDHRAPVGAPDPGVPGPVAPPSGRGAAGTGEPAGVGAGVIAPPSVVPVTEVTVPAGLPAPASVERQEVS</sequence>
<evidence type="ECO:0000256" key="3">
    <source>
        <dbReference type="SAM" id="MobiDB-lite"/>
    </source>
</evidence>
<protein>
    <submittedName>
        <fullName evidence="5">ABC transporter ATP-binding protein</fullName>
    </submittedName>
</protein>
<organism evidence="5 6">
    <name type="scientific">Kitasatospora purpeofusca</name>
    <dbReference type="NCBI Taxonomy" id="67352"/>
    <lineage>
        <taxon>Bacteria</taxon>
        <taxon>Bacillati</taxon>
        <taxon>Actinomycetota</taxon>
        <taxon>Actinomycetes</taxon>
        <taxon>Kitasatosporales</taxon>
        <taxon>Streptomycetaceae</taxon>
        <taxon>Kitasatospora</taxon>
    </lineage>
</organism>
<dbReference type="InterPro" id="IPR017871">
    <property type="entry name" value="ABC_transporter-like_CS"/>
</dbReference>
<reference evidence="5" key="1">
    <citation type="submission" date="2022-10" db="EMBL/GenBank/DDBJ databases">
        <title>The complete genomes of actinobacterial strains from the NBC collection.</title>
        <authorList>
            <person name="Joergensen T.S."/>
            <person name="Alvarez Arevalo M."/>
            <person name="Sterndorff E.B."/>
            <person name="Faurdal D."/>
            <person name="Vuksanovic O."/>
            <person name="Mourched A.-S."/>
            <person name="Charusanti P."/>
            <person name="Shaw S."/>
            <person name="Blin K."/>
            <person name="Weber T."/>
        </authorList>
    </citation>
    <scope>NUCLEOTIDE SEQUENCE</scope>
    <source>
        <strain evidence="5">NBC_00222</strain>
    </source>
</reference>
<dbReference type="EMBL" id="CP108110">
    <property type="protein sequence ID" value="WUQ83144.1"/>
    <property type="molecule type" value="Genomic_DNA"/>
</dbReference>
<name>A0ABZ1TZC5_9ACTN</name>
<dbReference type="RefSeq" id="WP_328954177.1">
    <property type="nucleotide sequence ID" value="NZ_CP108110.1"/>
</dbReference>
<dbReference type="InterPro" id="IPR027417">
    <property type="entry name" value="P-loop_NTPase"/>
</dbReference>